<name>A0A0B2WKF1_METAS</name>
<feature type="region of interest" description="Disordered" evidence="1">
    <location>
        <begin position="1"/>
        <end position="38"/>
    </location>
</feature>
<sequence length="264" mass="28882">MPGPGASAQEWTFPNPRKTRRRPAPPPAPTRTTTPMSASAIKAEHLSIRKAWSSSPCCTSLRSLMASRAAALPAVKQAICLGLGTFDPPSSSSESRRRTHHQLIAFQTMVEELESMTRTRIQCIFQEPLFTDQETSFLTGLGHRVVEHPAACRAVTSDSLLFGIHLYREVYEEALDRALPAIFVGTDWDTWDGVSPGGVQAVRLMHETYQTFGFPQDGTTFSSTAVYWRPRPGRRAVGDHGGGEEHGDGPDKLGEHEGVVIDGV</sequence>
<comment type="caution">
    <text evidence="3">The sequence shown here is derived from an EMBL/GenBank/DDBJ whole genome shotgun (WGS) entry which is preliminary data.</text>
</comment>
<dbReference type="STRING" id="1081103.A0A0B2WKF1"/>
<dbReference type="InterPro" id="IPR012942">
    <property type="entry name" value="SRR1-like"/>
</dbReference>
<evidence type="ECO:0000259" key="2">
    <source>
        <dbReference type="Pfam" id="PF07985"/>
    </source>
</evidence>
<dbReference type="Pfam" id="PF07985">
    <property type="entry name" value="SRR1"/>
    <property type="match status" value="1"/>
</dbReference>
<evidence type="ECO:0000313" key="4">
    <source>
        <dbReference type="Proteomes" id="UP000030816"/>
    </source>
</evidence>
<evidence type="ECO:0000256" key="1">
    <source>
        <dbReference type="SAM" id="MobiDB-lite"/>
    </source>
</evidence>
<accession>A0A0B2WKF1</accession>
<evidence type="ECO:0000313" key="3">
    <source>
        <dbReference type="EMBL" id="KHN94403.1"/>
    </source>
</evidence>
<dbReference type="EMBL" id="AZHE01000035">
    <property type="protein sequence ID" value="KHN94403.1"/>
    <property type="molecule type" value="Genomic_DNA"/>
</dbReference>
<dbReference type="PANTHER" id="PTHR42080:SF1">
    <property type="entry name" value="SRR1-LIKE DOMAIN-CONTAINING PROTEIN"/>
    <property type="match status" value="1"/>
</dbReference>
<feature type="compositionally biased region" description="Basic and acidic residues" evidence="1">
    <location>
        <begin position="236"/>
        <end position="264"/>
    </location>
</feature>
<dbReference type="AlphaFoldDB" id="A0A0B2WKF1"/>
<dbReference type="PANTHER" id="PTHR42080">
    <property type="entry name" value="SRR1 DOMAIN-CONTAINING PROTEIN"/>
    <property type="match status" value="1"/>
</dbReference>
<gene>
    <name evidence="3" type="ORF">MAM_07719</name>
</gene>
<dbReference type="HOGENOM" id="CLU_048152_0_0_1"/>
<organism evidence="3 4">
    <name type="scientific">Metarhizium album (strain ARSEF 1941)</name>
    <dbReference type="NCBI Taxonomy" id="1081103"/>
    <lineage>
        <taxon>Eukaryota</taxon>
        <taxon>Fungi</taxon>
        <taxon>Dikarya</taxon>
        <taxon>Ascomycota</taxon>
        <taxon>Pezizomycotina</taxon>
        <taxon>Sordariomycetes</taxon>
        <taxon>Hypocreomycetidae</taxon>
        <taxon>Hypocreales</taxon>
        <taxon>Clavicipitaceae</taxon>
        <taxon>Metarhizium</taxon>
    </lineage>
</organism>
<protein>
    <recommendedName>
        <fullName evidence="2">SRR1-like domain-containing protein</fullName>
    </recommendedName>
</protein>
<feature type="region of interest" description="Disordered" evidence="1">
    <location>
        <begin position="232"/>
        <end position="264"/>
    </location>
</feature>
<proteinExistence type="predicted"/>
<dbReference type="Proteomes" id="UP000030816">
    <property type="component" value="Unassembled WGS sequence"/>
</dbReference>
<reference evidence="3 4" key="1">
    <citation type="journal article" date="2014" name="Proc. Natl. Acad. Sci. U.S.A.">
        <title>Trajectory and genomic determinants of fungal-pathogen speciation and host adaptation.</title>
        <authorList>
            <person name="Hu X."/>
            <person name="Xiao G."/>
            <person name="Zheng P."/>
            <person name="Shang Y."/>
            <person name="Su Y."/>
            <person name="Zhang X."/>
            <person name="Liu X."/>
            <person name="Zhan S."/>
            <person name="St Leger R.J."/>
            <person name="Wang C."/>
        </authorList>
    </citation>
    <scope>NUCLEOTIDE SEQUENCE [LARGE SCALE GENOMIC DNA]</scope>
    <source>
        <strain evidence="3 4">ARSEF 1941</strain>
    </source>
</reference>
<keyword evidence="4" id="KW-1185">Reference proteome</keyword>
<dbReference type="RefSeq" id="XP_040675469.1">
    <property type="nucleotide sequence ID" value="XM_040826517.1"/>
</dbReference>
<dbReference type="GeneID" id="63742174"/>
<dbReference type="OrthoDB" id="5318346at2759"/>
<feature type="domain" description="SRR1-like" evidence="2">
    <location>
        <begin position="69"/>
        <end position="228"/>
    </location>
</feature>